<sequence length="582" mass="64328">MRSYQQECIETLWDYFRKNGGNPVCALPTGTGKSVVIAGFIKSVLDQFPNQRIMVLTHVKELVEQNHAKLISIWPTAPAGVYSAGLKRRDTLNNIIFGGVASVAKKGHLFGHVDLIIIDECHLVSPSDMTMYRKLIDLLTQVNPYLKVIGFTATPWRLGHGRITEGEGSVFTDVCFDITTVAAFNRLIAEGYLCPLVPRPTNVKLNLDGVNMRGGEFIPKELQAAVDIEVVTRAALNECMQYHGVRKKWIIFASGVNHAINIKDILHEFGLEGAVVHSKMTEEERDLHIANFKAGKYTFLVNNNILTTGFDDPEIDMIVILRPTASSVLWVQMLGRGTRPHPSKTNCLVLDFARNGKRLGPINDPLIPRKPGKGGAGGAPVKECPVCGNDVHASLRFCDSFLPPEFVVKCTHEFEFKVKLVGEASEDEIVRGDLPVVEDFKVDNVTYMLHKKADKPDSVKVTYFCTDANTGKSRMFQEFVCLEHEGRAAGLAKRWVAARSDVAVGTTQGLLNLADTLRVARYIKVWTNQRYPTILNHCFEGTCFGTVEPDDSPAPVAQVVTGHANIRLAIPTPTPADTEGYF</sequence>
<dbReference type="Pfam" id="PF00271">
    <property type="entry name" value="Helicase_C"/>
    <property type="match status" value="1"/>
</dbReference>
<keyword evidence="3" id="KW-0347">Helicase</keyword>
<evidence type="ECO:0000259" key="1">
    <source>
        <dbReference type="PROSITE" id="PS51192"/>
    </source>
</evidence>
<dbReference type="GeneID" id="77947981"/>
<keyword evidence="4" id="KW-1185">Reference proteome</keyword>
<keyword evidence="3" id="KW-0067">ATP-binding</keyword>
<keyword evidence="3" id="KW-0547">Nucleotide-binding</keyword>
<dbReference type="GO" id="GO:0004386">
    <property type="term" value="F:helicase activity"/>
    <property type="evidence" value="ECO:0007669"/>
    <property type="project" value="UniProtKB-KW"/>
</dbReference>
<dbReference type="InterPro" id="IPR050742">
    <property type="entry name" value="Helicase_Restrict-Modif_Enz"/>
</dbReference>
<organism evidence="3 4">
    <name type="scientific">Pseudomonas phage Iggy</name>
    <dbReference type="NCBI Taxonomy" id="2592193"/>
    <lineage>
        <taxon>Viruses</taxon>
        <taxon>Duplodnaviria</taxon>
        <taxon>Heunggongvirae</taxon>
        <taxon>Uroviricota</taxon>
        <taxon>Caudoviricetes</taxon>
        <taxon>Queuovirinae</taxon>
        <taxon>Iggyvirus</taxon>
        <taxon>Iggyvirus iggy</taxon>
    </lineage>
</organism>
<dbReference type="InterPro" id="IPR006935">
    <property type="entry name" value="Helicase/UvrB_N"/>
</dbReference>
<reference evidence="3 4" key="1">
    <citation type="journal article" date="2020" name="Phage (New Rochelle)">
        <title>A New High-Throughput Screening Method for Phages: Enabling Crude Isolation and Fast Identification of Diverse Phages with Therapeutic Potential.</title>
        <authorList>
            <person name="Olsen N.S."/>
            <person name="Hendriksen N.B."/>
            <person name="Hansen L.H."/>
            <person name="Kot W."/>
        </authorList>
    </citation>
    <scope>NUCLEOTIDE SEQUENCE [LARGE SCALE GENOMIC DNA]</scope>
</reference>
<name>A0A7S5E9V8_9CAUD</name>
<dbReference type="InterPro" id="IPR014001">
    <property type="entry name" value="Helicase_ATP-bd"/>
</dbReference>
<dbReference type="SUPFAM" id="SSF52540">
    <property type="entry name" value="P-loop containing nucleoside triphosphate hydrolases"/>
    <property type="match status" value="1"/>
</dbReference>
<dbReference type="Pfam" id="PF04851">
    <property type="entry name" value="ResIII"/>
    <property type="match status" value="1"/>
</dbReference>
<feature type="domain" description="Helicase ATP-binding" evidence="1">
    <location>
        <begin position="14"/>
        <end position="155"/>
    </location>
</feature>
<dbReference type="RefSeq" id="YP_010671726.1">
    <property type="nucleotide sequence ID" value="NC_070970.1"/>
</dbReference>
<dbReference type="SMART" id="SM00487">
    <property type="entry name" value="DEXDc"/>
    <property type="match status" value="1"/>
</dbReference>
<dbReference type="InterPro" id="IPR001650">
    <property type="entry name" value="Helicase_C-like"/>
</dbReference>
<dbReference type="Proteomes" id="UP000617051">
    <property type="component" value="Segment"/>
</dbReference>
<keyword evidence="3" id="KW-0378">Hydrolase</keyword>
<evidence type="ECO:0000313" key="3">
    <source>
        <dbReference type="EMBL" id="QEA09774.1"/>
    </source>
</evidence>
<evidence type="ECO:0000259" key="2">
    <source>
        <dbReference type="PROSITE" id="PS51194"/>
    </source>
</evidence>
<accession>A0A7S5E9V8</accession>
<dbReference type="GO" id="GO:0003677">
    <property type="term" value="F:DNA binding"/>
    <property type="evidence" value="ECO:0007669"/>
    <property type="project" value="InterPro"/>
</dbReference>
<dbReference type="EMBL" id="MN029011">
    <property type="protein sequence ID" value="QEA09774.1"/>
    <property type="molecule type" value="Genomic_DNA"/>
</dbReference>
<evidence type="ECO:0000313" key="4">
    <source>
        <dbReference type="Proteomes" id="UP000617051"/>
    </source>
</evidence>
<feature type="domain" description="Helicase C-terminal" evidence="2">
    <location>
        <begin position="235"/>
        <end position="378"/>
    </location>
</feature>
<dbReference type="PANTHER" id="PTHR47396">
    <property type="entry name" value="TYPE I RESTRICTION ENZYME ECOKI R PROTEIN"/>
    <property type="match status" value="1"/>
</dbReference>
<dbReference type="GO" id="GO:0005524">
    <property type="term" value="F:ATP binding"/>
    <property type="evidence" value="ECO:0007669"/>
    <property type="project" value="InterPro"/>
</dbReference>
<dbReference type="PROSITE" id="PS51194">
    <property type="entry name" value="HELICASE_CTER"/>
    <property type="match status" value="1"/>
</dbReference>
<dbReference type="Gene3D" id="3.40.50.300">
    <property type="entry name" value="P-loop containing nucleotide triphosphate hydrolases"/>
    <property type="match status" value="2"/>
</dbReference>
<dbReference type="GO" id="GO:0016787">
    <property type="term" value="F:hydrolase activity"/>
    <property type="evidence" value="ECO:0007669"/>
    <property type="project" value="InterPro"/>
</dbReference>
<dbReference type="PANTHER" id="PTHR47396:SF1">
    <property type="entry name" value="ATP-DEPENDENT HELICASE IRC3-RELATED"/>
    <property type="match status" value="1"/>
</dbReference>
<dbReference type="InterPro" id="IPR027417">
    <property type="entry name" value="P-loop_NTPase"/>
</dbReference>
<dbReference type="PROSITE" id="PS51192">
    <property type="entry name" value="HELICASE_ATP_BIND_1"/>
    <property type="match status" value="1"/>
</dbReference>
<dbReference type="KEGG" id="vg:77947981"/>
<dbReference type="SMART" id="SM00490">
    <property type="entry name" value="HELICc"/>
    <property type="match status" value="1"/>
</dbReference>
<proteinExistence type="predicted"/>
<protein>
    <submittedName>
        <fullName evidence="3">ATP-dependent helicase</fullName>
    </submittedName>
</protein>